<keyword evidence="5 10" id="KW-0813">Transport</keyword>
<evidence type="ECO:0000256" key="8">
    <source>
        <dbReference type="ARBA" id="ARBA00022927"/>
    </source>
</evidence>
<dbReference type="RefSeq" id="WP_053939372.1">
    <property type="nucleotide sequence ID" value="NZ_LAQT01000033.1"/>
</dbReference>
<gene>
    <name evidence="10 11" type="primary">lolA</name>
    <name evidence="11" type="ORF">WG78_18915</name>
</gene>
<dbReference type="GO" id="GO:0042597">
    <property type="term" value="C:periplasmic space"/>
    <property type="evidence" value="ECO:0007669"/>
    <property type="project" value="UniProtKB-SubCell"/>
</dbReference>
<dbReference type="EMBL" id="LAQT01000033">
    <property type="protein sequence ID" value="KPC49957.1"/>
    <property type="molecule type" value="Genomic_DNA"/>
</dbReference>
<dbReference type="Pfam" id="PF03548">
    <property type="entry name" value="LolA"/>
    <property type="match status" value="1"/>
</dbReference>
<dbReference type="PANTHER" id="PTHR35869:SF1">
    <property type="entry name" value="OUTER-MEMBRANE LIPOPROTEIN CARRIER PROTEIN"/>
    <property type="match status" value="1"/>
</dbReference>
<evidence type="ECO:0000313" key="11">
    <source>
        <dbReference type="EMBL" id="KPC49957.1"/>
    </source>
</evidence>
<keyword evidence="8 10" id="KW-0653">Protein transport</keyword>
<dbReference type="SUPFAM" id="SSF89392">
    <property type="entry name" value="Prokaryotic lipoproteins and lipoprotein localization factors"/>
    <property type="match status" value="1"/>
</dbReference>
<evidence type="ECO:0000256" key="1">
    <source>
        <dbReference type="ARBA" id="ARBA00004418"/>
    </source>
</evidence>
<feature type="signal peptide" evidence="10">
    <location>
        <begin position="1"/>
        <end position="22"/>
    </location>
</feature>
<dbReference type="NCBIfam" id="TIGR00547">
    <property type="entry name" value="lolA"/>
    <property type="match status" value="1"/>
</dbReference>
<dbReference type="AlphaFoldDB" id="A0A0N0GLG3"/>
<evidence type="ECO:0000256" key="7">
    <source>
        <dbReference type="ARBA" id="ARBA00022764"/>
    </source>
</evidence>
<dbReference type="InterPro" id="IPR029046">
    <property type="entry name" value="LolA/LolB/LppX"/>
</dbReference>
<comment type="function">
    <text evidence="10">Participates in the translocation of lipoproteins from the inner membrane to the outer membrane. Only forms a complex with a lipoprotein if the residue after the N-terminal Cys is not an aspartate (The Asp acts as a targeting signal to indicate that the lipoprotein should stay in the inner membrane).</text>
</comment>
<keyword evidence="7 10" id="KW-0574">Periplasm</keyword>
<feature type="chain" id="PRO_5008992280" description="Outer-membrane lipoprotein carrier protein" evidence="10">
    <location>
        <begin position="23"/>
        <end position="204"/>
    </location>
</feature>
<evidence type="ECO:0000313" key="12">
    <source>
        <dbReference type="Proteomes" id="UP000037939"/>
    </source>
</evidence>
<evidence type="ECO:0000256" key="5">
    <source>
        <dbReference type="ARBA" id="ARBA00022448"/>
    </source>
</evidence>
<keyword evidence="11" id="KW-0449">Lipoprotein</keyword>
<keyword evidence="9 10" id="KW-0143">Chaperone</keyword>
<keyword evidence="12" id="KW-1185">Reference proteome</keyword>
<reference evidence="11 12" key="1">
    <citation type="submission" date="2015-07" db="EMBL/GenBank/DDBJ databases">
        <title>Draft genome sequence of the Amantichitinum ursilacus IGB-41, a new chitin-degrading bacterium.</title>
        <authorList>
            <person name="Kirstahler P."/>
            <person name="Guenther M."/>
            <person name="Grumaz C."/>
            <person name="Rupp S."/>
            <person name="Zibek S."/>
            <person name="Sohn K."/>
        </authorList>
    </citation>
    <scope>NUCLEOTIDE SEQUENCE [LARGE SCALE GENOMIC DNA]</scope>
    <source>
        <strain evidence="11 12">IGB-41</strain>
    </source>
</reference>
<sequence precursor="true">MTRTLISAAALVFAGVAAFAQADATADLKQFLSSTHSLQAQFNQTVTGKGKAQNSSGTVAIAIPGKFHWEYQKPYQQLIVGDGQQVWLYDPDLKQATVKDMGNALESSPAAILAGDSGWERNYTLRTLADKDNMTWLEATPKRADSSFEVVRLGFANGQIAQMDLLDKFGQTTQIRFSQITRNPKLDASLFHFTPPKDADVVHQ</sequence>
<dbReference type="GO" id="GO:0044874">
    <property type="term" value="P:lipoprotein localization to outer membrane"/>
    <property type="evidence" value="ECO:0007669"/>
    <property type="project" value="UniProtKB-UniRule"/>
</dbReference>
<comment type="subcellular location">
    <subcellularLocation>
        <location evidence="1 10">Periplasm</location>
    </subcellularLocation>
</comment>
<evidence type="ECO:0000256" key="6">
    <source>
        <dbReference type="ARBA" id="ARBA00022729"/>
    </source>
</evidence>
<accession>A0A0N0GLG3</accession>
<evidence type="ECO:0000256" key="2">
    <source>
        <dbReference type="ARBA" id="ARBA00007615"/>
    </source>
</evidence>
<proteinExistence type="inferred from homology"/>
<dbReference type="InterPro" id="IPR004564">
    <property type="entry name" value="OM_lipoprot_carrier_LolA-like"/>
</dbReference>
<dbReference type="Proteomes" id="UP000037939">
    <property type="component" value="Unassembled WGS sequence"/>
</dbReference>
<dbReference type="HAMAP" id="MF_00240">
    <property type="entry name" value="LolA"/>
    <property type="match status" value="1"/>
</dbReference>
<dbReference type="Gene3D" id="2.50.20.10">
    <property type="entry name" value="Lipoprotein localisation LolA/LolB/LppX"/>
    <property type="match status" value="1"/>
</dbReference>
<dbReference type="OrthoDB" id="9787361at2"/>
<comment type="subunit">
    <text evidence="3 10">Monomer.</text>
</comment>
<keyword evidence="6 10" id="KW-0732">Signal</keyword>
<evidence type="ECO:0000256" key="4">
    <source>
        <dbReference type="ARBA" id="ARBA00014035"/>
    </source>
</evidence>
<dbReference type="PANTHER" id="PTHR35869">
    <property type="entry name" value="OUTER-MEMBRANE LIPOPROTEIN CARRIER PROTEIN"/>
    <property type="match status" value="1"/>
</dbReference>
<dbReference type="InterPro" id="IPR018323">
    <property type="entry name" value="OM_lipoprot_carrier_LolA_Pbac"/>
</dbReference>
<dbReference type="GO" id="GO:0042953">
    <property type="term" value="P:lipoprotein transport"/>
    <property type="evidence" value="ECO:0007669"/>
    <property type="project" value="InterPro"/>
</dbReference>
<dbReference type="CDD" id="cd16325">
    <property type="entry name" value="LolA"/>
    <property type="match status" value="1"/>
</dbReference>
<evidence type="ECO:0000256" key="3">
    <source>
        <dbReference type="ARBA" id="ARBA00011245"/>
    </source>
</evidence>
<protein>
    <recommendedName>
        <fullName evidence="4 10">Outer-membrane lipoprotein carrier protein</fullName>
    </recommendedName>
</protein>
<evidence type="ECO:0000256" key="10">
    <source>
        <dbReference type="HAMAP-Rule" id="MF_00240"/>
    </source>
</evidence>
<dbReference type="STRING" id="857265.WG78_18915"/>
<evidence type="ECO:0000256" key="9">
    <source>
        <dbReference type="ARBA" id="ARBA00023186"/>
    </source>
</evidence>
<comment type="caution">
    <text evidence="11">The sequence shown here is derived from an EMBL/GenBank/DDBJ whole genome shotgun (WGS) entry which is preliminary data.</text>
</comment>
<name>A0A0N0GLG3_9NEIS</name>
<comment type="similarity">
    <text evidence="2 10">Belongs to the LolA family.</text>
</comment>
<organism evidence="11 12">
    <name type="scientific">Amantichitinum ursilacus</name>
    <dbReference type="NCBI Taxonomy" id="857265"/>
    <lineage>
        <taxon>Bacteria</taxon>
        <taxon>Pseudomonadati</taxon>
        <taxon>Pseudomonadota</taxon>
        <taxon>Betaproteobacteria</taxon>
        <taxon>Neisseriales</taxon>
        <taxon>Chitinibacteraceae</taxon>
        <taxon>Amantichitinum</taxon>
    </lineage>
</organism>